<dbReference type="SUPFAM" id="SSF52499">
    <property type="entry name" value="Isochorismatase-like hydrolases"/>
    <property type="match status" value="1"/>
</dbReference>
<comment type="caution">
    <text evidence="2">The sequence shown here is derived from an EMBL/GenBank/DDBJ whole genome shotgun (WGS) entry which is preliminary data.</text>
</comment>
<feature type="domain" description="Isochorismatase-like" evidence="1">
    <location>
        <begin position="8"/>
        <end position="156"/>
    </location>
</feature>
<dbReference type="AlphaFoldDB" id="A0A917FYV2"/>
<dbReference type="InterPro" id="IPR000868">
    <property type="entry name" value="Isochorismatase-like_dom"/>
</dbReference>
<accession>A0A917FYV2</accession>
<evidence type="ECO:0000313" key="3">
    <source>
        <dbReference type="Proteomes" id="UP000616608"/>
    </source>
</evidence>
<dbReference type="RefSeq" id="WP_188613544.1">
    <property type="nucleotide sequence ID" value="NZ_BMJT01000002.1"/>
</dbReference>
<sequence>MINKDEACLVIVDVQGKLAEMVYDSERLLANIERLVQAVTIFNVPILWLEQYPKGLGKTSEQIAQHLTHQQPIEKIEFNACLNAQFTNALQQTARKQMIVCGIESHICVYQTAASLQQLGYEVEVVVDAVSSRTEANKRIGIDKMKAKGIAPTATESVIYELMARAGTPEFKQILPLIK</sequence>
<dbReference type="CDD" id="cd01012">
    <property type="entry name" value="YcaC_related"/>
    <property type="match status" value="1"/>
</dbReference>
<proteinExistence type="predicted"/>
<reference evidence="2" key="2">
    <citation type="submission" date="2020-09" db="EMBL/GenBank/DDBJ databases">
        <authorList>
            <person name="Sun Q."/>
            <person name="Zhou Y."/>
        </authorList>
    </citation>
    <scope>NUCLEOTIDE SEQUENCE</scope>
    <source>
        <strain evidence="2">CGMCC 1.15760</strain>
    </source>
</reference>
<reference evidence="2" key="1">
    <citation type="journal article" date="2014" name="Int. J. Syst. Evol. Microbiol.">
        <title>Complete genome sequence of Corynebacterium casei LMG S-19264T (=DSM 44701T), isolated from a smear-ripened cheese.</title>
        <authorList>
            <consortium name="US DOE Joint Genome Institute (JGI-PGF)"/>
            <person name="Walter F."/>
            <person name="Albersmeier A."/>
            <person name="Kalinowski J."/>
            <person name="Ruckert C."/>
        </authorList>
    </citation>
    <scope>NUCLEOTIDE SEQUENCE</scope>
    <source>
        <strain evidence="2">CGMCC 1.15760</strain>
    </source>
</reference>
<dbReference type="Gene3D" id="3.40.50.850">
    <property type="entry name" value="Isochorismatase-like"/>
    <property type="match status" value="1"/>
</dbReference>
<organism evidence="2 3">
    <name type="scientific">Lysinibacillus alkalisoli</name>
    <dbReference type="NCBI Taxonomy" id="1911548"/>
    <lineage>
        <taxon>Bacteria</taxon>
        <taxon>Bacillati</taxon>
        <taxon>Bacillota</taxon>
        <taxon>Bacilli</taxon>
        <taxon>Bacillales</taxon>
        <taxon>Bacillaceae</taxon>
        <taxon>Lysinibacillus</taxon>
    </lineage>
</organism>
<dbReference type="EMBL" id="BMJT01000002">
    <property type="protein sequence ID" value="GGG14563.1"/>
    <property type="molecule type" value="Genomic_DNA"/>
</dbReference>
<name>A0A917FYV2_9BACI</name>
<protein>
    <submittedName>
        <fullName evidence="2">Hydrolase</fullName>
    </submittedName>
</protein>
<gene>
    <name evidence="2" type="ORF">GCM10007425_06070</name>
</gene>
<dbReference type="InterPro" id="IPR050993">
    <property type="entry name" value="Isochorismatase_domain"/>
</dbReference>
<keyword evidence="2" id="KW-0378">Hydrolase</keyword>
<dbReference type="GO" id="GO:0016787">
    <property type="term" value="F:hydrolase activity"/>
    <property type="evidence" value="ECO:0007669"/>
    <property type="project" value="UniProtKB-KW"/>
</dbReference>
<dbReference type="InterPro" id="IPR036380">
    <property type="entry name" value="Isochorismatase-like_sf"/>
</dbReference>
<dbReference type="PANTHER" id="PTHR14119">
    <property type="entry name" value="HYDROLASE"/>
    <property type="match status" value="1"/>
</dbReference>
<dbReference type="Pfam" id="PF00857">
    <property type="entry name" value="Isochorismatase"/>
    <property type="match status" value="1"/>
</dbReference>
<dbReference type="Proteomes" id="UP000616608">
    <property type="component" value="Unassembled WGS sequence"/>
</dbReference>
<evidence type="ECO:0000313" key="2">
    <source>
        <dbReference type="EMBL" id="GGG14563.1"/>
    </source>
</evidence>
<dbReference type="PANTHER" id="PTHR14119:SF3">
    <property type="entry name" value="ISOCHORISMATASE DOMAIN-CONTAINING PROTEIN 2"/>
    <property type="match status" value="1"/>
</dbReference>
<keyword evidence="3" id="KW-1185">Reference proteome</keyword>
<evidence type="ECO:0000259" key="1">
    <source>
        <dbReference type="Pfam" id="PF00857"/>
    </source>
</evidence>